<evidence type="ECO:0000313" key="2">
    <source>
        <dbReference type="EMBL" id="MDC7692777.1"/>
    </source>
</evidence>
<gene>
    <name evidence="2" type="ORF">PQU94_00615</name>
</gene>
<dbReference type="Proteomes" id="UP001216595">
    <property type="component" value="Unassembled WGS sequence"/>
</dbReference>
<dbReference type="Pfam" id="PF13471">
    <property type="entry name" value="Transglut_core3"/>
    <property type="match status" value="1"/>
</dbReference>
<keyword evidence="3" id="KW-1185">Reference proteome</keyword>
<sequence length="132" mass="14826">MKPGLFSYTKYFLLNLFFRSQVILKRYRDFRALSLSASGTPAPVSTARWIGTLTYKTSLPIPGANCLSRALTAIFILKRKGYEARMEIGVRPKDETFLAHAFVYSGTNIIVGNENGEIKEFTFLSDLRSSST</sequence>
<protein>
    <submittedName>
        <fullName evidence="2">Lasso peptide biosynthesis B2 protein</fullName>
    </submittedName>
</protein>
<evidence type="ECO:0000313" key="3">
    <source>
        <dbReference type="Proteomes" id="UP001216595"/>
    </source>
</evidence>
<dbReference type="EMBL" id="JAQQKW010000001">
    <property type="protein sequence ID" value="MDC7692777.1"/>
    <property type="molecule type" value="Genomic_DNA"/>
</dbReference>
<comment type="caution">
    <text evidence="2">The sequence shown here is derived from an EMBL/GenBank/DDBJ whole genome shotgun (WGS) entry which is preliminary data.</text>
</comment>
<dbReference type="InterPro" id="IPR032708">
    <property type="entry name" value="McjB_C"/>
</dbReference>
<name>A0ABT5I9C7_9CAUL</name>
<organism evidence="2 3">
    <name type="scientific">Asticcacaulis currens</name>
    <dbReference type="NCBI Taxonomy" id="2984210"/>
    <lineage>
        <taxon>Bacteria</taxon>
        <taxon>Pseudomonadati</taxon>
        <taxon>Pseudomonadota</taxon>
        <taxon>Alphaproteobacteria</taxon>
        <taxon>Caulobacterales</taxon>
        <taxon>Caulobacteraceae</taxon>
        <taxon>Asticcacaulis</taxon>
    </lineage>
</organism>
<feature type="domain" description="Microcin J25-processing protein McjB C-terminal" evidence="1">
    <location>
        <begin position="28"/>
        <end position="123"/>
    </location>
</feature>
<dbReference type="RefSeq" id="WP_272739555.1">
    <property type="nucleotide sequence ID" value="NZ_JAQQKW010000001.1"/>
</dbReference>
<accession>A0ABT5I9C7</accession>
<dbReference type="InterPro" id="IPR053521">
    <property type="entry name" value="McjB-like"/>
</dbReference>
<proteinExistence type="predicted"/>
<reference evidence="2 3" key="1">
    <citation type="submission" date="2023-01" db="EMBL/GenBank/DDBJ databases">
        <title>Novel species of the genus Asticcacaulis isolated from rivers.</title>
        <authorList>
            <person name="Lu H."/>
        </authorList>
    </citation>
    <scope>NUCLEOTIDE SEQUENCE [LARGE SCALE GENOMIC DNA]</scope>
    <source>
        <strain evidence="2 3">DXS10W</strain>
    </source>
</reference>
<dbReference type="NCBIfam" id="NF033537">
    <property type="entry name" value="lasso_biosyn_B2"/>
    <property type="match status" value="1"/>
</dbReference>
<evidence type="ECO:0000259" key="1">
    <source>
        <dbReference type="Pfam" id="PF13471"/>
    </source>
</evidence>